<dbReference type="AlphaFoldDB" id="A0A1B8B045"/>
<organism evidence="1 2">
    <name type="scientific">Fusarium poae</name>
    <dbReference type="NCBI Taxonomy" id="36050"/>
    <lineage>
        <taxon>Eukaryota</taxon>
        <taxon>Fungi</taxon>
        <taxon>Dikarya</taxon>
        <taxon>Ascomycota</taxon>
        <taxon>Pezizomycotina</taxon>
        <taxon>Sordariomycetes</taxon>
        <taxon>Hypocreomycetidae</taxon>
        <taxon>Hypocreales</taxon>
        <taxon>Nectriaceae</taxon>
        <taxon>Fusarium</taxon>
    </lineage>
</organism>
<dbReference type="EMBL" id="LYXU01000001">
    <property type="protein sequence ID" value="OBS26108.1"/>
    <property type="molecule type" value="Genomic_DNA"/>
</dbReference>
<reference evidence="1 2" key="1">
    <citation type="submission" date="2016-06" db="EMBL/GenBank/DDBJ databases">
        <title>Living apart together: crosstalk between the core and supernumerary genomes in a fungal plant pathogen.</title>
        <authorList>
            <person name="Vanheule A."/>
            <person name="Audenaert K."/>
            <person name="Warris S."/>
            <person name="Van De Geest H."/>
            <person name="Schijlen E."/>
            <person name="Hofte M."/>
            <person name="De Saeger S."/>
            <person name="Haesaert G."/>
            <person name="Waalwijk C."/>
            <person name="Van Der Lee T."/>
        </authorList>
    </citation>
    <scope>NUCLEOTIDE SEQUENCE [LARGE SCALE GENOMIC DNA]</scope>
    <source>
        <strain evidence="1 2">2516</strain>
    </source>
</reference>
<evidence type="ECO:0000313" key="2">
    <source>
        <dbReference type="Proteomes" id="UP000091967"/>
    </source>
</evidence>
<keyword evidence="2" id="KW-1185">Reference proteome</keyword>
<accession>A0A1B8B045</accession>
<protein>
    <submittedName>
        <fullName evidence="1">Uncharacterized protein</fullName>
    </submittedName>
</protein>
<dbReference type="Proteomes" id="UP000091967">
    <property type="component" value="Unassembled WGS sequence"/>
</dbReference>
<proteinExistence type="predicted"/>
<sequence>MDPVFYSVEGCIQQFFESLTTATRAECDIKATSLIGAPVRPMPIQGSWSYTVTGESSDTDVVQFRAGRSKLNMKNVNIAMEVHTKYVPQCIYLGQIGGRNPLSVYVMEKCSGVCYIQARNISMEGKAEFETRQFRTVGDLASFFAEAWKGAQQVSLTDVSDLRQEIEIDLD</sequence>
<gene>
    <name evidence="1" type="ORF">FPOA_00051</name>
</gene>
<name>A0A1B8B045_FUSPO</name>
<comment type="caution">
    <text evidence="1">The sequence shown here is derived from an EMBL/GenBank/DDBJ whole genome shotgun (WGS) entry which is preliminary data.</text>
</comment>
<dbReference type="OMA" id="DHESKEP"/>
<evidence type="ECO:0000313" key="1">
    <source>
        <dbReference type="EMBL" id="OBS26108.1"/>
    </source>
</evidence>